<dbReference type="Proteomes" id="UP001054837">
    <property type="component" value="Unassembled WGS sequence"/>
</dbReference>
<reference evidence="1 2" key="1">
    <citation type="submission" date="2021-06" db="EMBL/GenBank/DDBJ databases">
        <title>Caerostris darwini draft genome.</title>
        <authorList>
            <person name="Kono N."/>
            <person name="Arakawa K."/>
        </authorList>
    </citation>
    <scope>NUCLEOTIDE SEQUENCE [LARGE SCALE GENOMIC DNA]</scope>
</reference>
<sequence>MGSIAPENTLWHPFDHSMPHPHPKGTRGCYRILISPLSRRPSSRLYHPFDHFNIRQGTRGYLPLLIIPMSLTQGFIDYYRPFATSIVSKVTWGYYRPLGYSNGLSGT</sequence>
<gene>
    <name evidence="1" type="ORF">CDAR_33271</name>
</gene>
<evidence type="ECO:0000313" key="2">
    <source>
        <dbReference type="Proteomes" id="UP001054837"/>
    </source>
</evidence>
<dbReference type="EMBL" id="BPLQ01015589">
    <property type="protein sequence ID" value="GIY89170.1"/>
    <property type="molecule type" value="Genomic_DNA"/>
</dbReference>
<name>A0AAV4X1T8_9ARAC</name>
<organism evidence="1 2">
    <name type="scientific">Caerostris darwini</name>
    <dbReference type="NCBI Taxonomy" id="1538125"/>
    <lineage>
        <taxon>Eukaryota</taxon>
        <taxon>Metazoa</taxon>
        <taxon>Ecdysozoa</taxon>
        <taxon>Arthropoda</taxon>
        <taxon>Chelicerata</taxon>
        <taxon>Arachnida</taxon>
        <taxon>Araneae</taxon>
        <taxon>Araneomorphae</taxon>
        <taxon>Entelegynae</taxon>
        <taxon>Araneoidea</taxon>
        <taxon>Araneidae</taxon>
        <taxon>Caerostris</taxon>
    </lineage>
</organism>
<evidence type="ECO:0000313" key="1">
    <source>
        <dbReference type="EMBL" id="GIY89170.1"/>
    </source>
</evidence>
<comment type="caution">
    <text evidence="1">The sequence shown here is derived from an EMBL/GenBank/DDBJ whole genome shotgun (WGS) entry which is preliminary data.</text>
</comment>
<proteinExistence type="predicted"/>
<protein>
    <recommendedName>
        <fullName evidence="3">Cytochrome c oxidase subunit 1</fullName>
    </recommendedName>
</protein>
<dbReference type="AlphaFoldDB" id="A0AAV4X1T8"/>
<evidence type="ECO:0008006" key="3">
    <source>
        <dbReference type="Google" id="ProtNLM"/>
    </source>
</evidence>
<keyword evidence="2" id="KW-1185">Reference proteome</keyword>
<accession>A0AAV4X1T8</accession>